<dbReference type="InterPro" id="IPR007569">
    <property type="entry name" value="DUF559"/>
</dbReference>
<dbReference type="PANTHER" id="PTHR38590">
    <property type="entry name" value="BLL0828 PROTEIN"/>
    <property type="match status" value="1"/>
</dbReference>
<keyword evidence="3" id="KW-0030">Aminoacyl-tRNA synthetase</keyword>
<comment type="caution">
    <text evidence="3">The sequence shown here is derived from an EMBL/GenBank/DDBJ whole genome shotgun (WGS) entry which is preliminary data.</text>
</comment>
<organism evidence="3 4">
    <name type="scientific">Sphingobium xenophagum</name>
    <dbReference type="NCBI Taxonomy" id="121428"/>
    <lineage>
        <taxon>Bacteria</taxon>
        <taxon>Pseudomonadati</taxon>
        <taxon>Pseudomonadota</taxon>
        <taxon>Alphaproteobacteria</taxon>
        <taxon>Sphingomonadales</taxon>
        <taxon>Sphingomonadaceae</taxon>
        <taxon>Sphingobium</taxon>
    </lineage>
</organism>
<name>A0A401IXF8_SPHXE</name>
<dbReference type="PANTHER" id="PTHR38590:SF1">
    <property type="entry name" value="BLL0828 PROTEIN"/>
    <property type="match status" value="1"/>
</dbReference>
<keyword evidence="3" id="KW-0436">Ligase</keyword>
<protein>
    <submittedName>
        <fullName evidence="3">Leucyl-tRNA synthetase</fullName>
    </submittedName>
</protein>
<evidence type="ECO:0000313" key="3">
    <source>
        <dbReference type="EMBL" id="GBH29094.1"/>
    </source>
</evidence>
<dbReference type="AlphaFoldDB" id="A0A401IXF8"/>
<evidence type="ECO:0000256" key="1">
    <source>
        <dbReference type="SAM" id="MobiDB-lite"/>
    </source>
</evidence>
<dbReference type="CDD" id="cd01038">
    <property type="entry name" value="Endonuclease_DUF559"/>
    <property type="match status" value="1"/>
</dbReference>
<proteinExistence type="predicted"/>
<evidence type="ECO:0000313" key="4">
    <source>
        <dbReference type="Proteomes" id="UP000290975"/>
    </source>
</evidence>
<dbReference type="Gene3D" id="3.40.960.10">
    <property type="entry name" value="VSR Endonuclease"/>
    <property type="match status" value="1"/>
</dbReference>
<dbReference type="InterPro" id="IPR047216">
    <property type="entry name" value="Endonuclease_DUF559_bact"/>
</dbReference>
<sequence>MRRDPTEPERRLWASLRGRQLAGLKFRRQVWLIDYIADFYCADRRLVIEVDGDDHAVREAADRHRSERLAREGIRIVRFANADVMSNIDGVLETILMTAHQNPSPSHPAAPGGPLPLPQGERGV</sequence>
<keyword evidence="4" id="KW-1185">Reference proteome</keyword>
<dbReference type="Proteomes" id="UP000290975">
    <property type="component" value="Unassembled WGS sequence"/>
</dbReference>
<accession>A0A401IXF8</accession>
<dbReference type="InterPro" id="IPR011335">
    <property type="entry name" value="Restrct_endonuc-II-like"/>
</dbReference>
<feature type="region of interest" description="Disordered" evidence="1">
    <location>
        <begin position="100"/>
        <end position="124"/>
    </location>
</feature>
<dbReference type="GO" id="GO:0004812">
    <property type="term" value="F:aminoacyl-tRNA ligase activity"/>
    <property type="evidence" value="ECO:0007669"/>
    <property type="project" value="UniProtKB-KW"/>
</dbReference>
<feature type="domain" description="DUF559" evidence="2">
    <location>
        <begin position="1"/>
        <end position="97"/>
    </location>
</feature>
<reference evidence="3 4" key="1">
    <citation type="submission" date="2014-12" db="EMBL/GenBank/DDBJ databases">
        <title>Whole genome sequencing of Sphingobium xenophagum OW59.</title>
        <authorList>
            <person name="Ohta Y."/>
            <person name="Nishi S."/>
            <person name="Hatada Y."/>
        </authorList>
    </citation>
    <scope>NUCLEOTIDE SEQUENCE [LARGE SCALE GENOMIC DNA]</scope>
    <source>
        <strain evidence="3 4">OW59</strain>
    </source>
</reference>
<feature type="compositionally biased region" description="Pro residues" evidence="1">
    <location>
        <begin position="105"/>
        <end position="117"/>
    </location>
</feature>
<gene>
    <name evidence="3" type="ORF">MBESOW_P0347</name>
</gene>
<evidence type="ECO:0000259" key="2">
    <source>
        <dbReference type="Pfam" id="PF04480"/>
    </source>
</evidence>
<dbReference type="EMBL" id="BBQY01000001">
    <property type="protein sequence ID" value="GBH29094.1"/>
    <property type="molecule type" value="Genomic_DNA"/>
</dbReference>
<dbReference type="SUPFAM" id="SSF52980">
    <property type="entry name" value="Restriction endonuclease-like"/>
    <property type="match status" value="1"/>
</dbReference>
<dbReference type="Pfam" id="PF04480">
    <property type="entry name" value="DUF559"/>
    <property type="match status" value="1"/>
</dbReference>